<evidence type="ECO:0000313" key="1">
    <source>
        <dbReference type="EMBL" id="QBZ66648.1"/>
    </source>
</evidence>
<name>A0A4V1C8E9_PYROR</name>
<proteinExistence type="predicted"/>
<dbReference type="EMBL" id="CP034210">
    <property type="protein sequence ID" value="QBZ66648.1"/>
    <property type="molecule type" value="Genomic_DNA"/>
</dbReference>
<dbReference type="AlphaFoldDB" id="A0A4V1C8E9"/>
<accession>A0A4V1C8E9</accession>
<reference evidence="1 2" key="1">
    <citation type="journal article" date="2019" name="Mol. Biol. Evol.">
        <title>Blast fungal genomes show frequent chromosomal changes, gene gains and losses, and effector gene turnover.</title>
        <authorList>
            <person name="Gomez Luciano L.B."/>
            <person name="Jason Tsai I."/>
            <person name="Chuma I."/>
            <person name="Tosa Y."/>
            <person name="Chen Y.H."/>
            <person name="Li J.Y."/>
            <person name="Li M.Y."/>
            <person name="Jade Lu M.Y."/>
            <person name="Nakayashiki H."/>
            <person name="Li W.H."/>
        </authorList>
    </citation>
    <scope>NUCLEOTIDE SEQUENCE [LARGE SCALE GENOMIC DNA]</scope>
    <source>
        <strain evidence="1">MZ5-1-6</strain>
    </source>
</reference>
<gene>
    <name evidence="1" type="ORF">PoMZ_13631</name>
</gene>
<sequence length="98" mass="10670">MLAEAQSLAGNIKRHNRVMLHLYAPRLVLGFEPLGGVRLYTTPTLPYGWAGPPRLILQLNLFSEKSYFASFAEYTAVCDMLGLDWRGRGGDGDGAAAG</sequence>
<evidence type="ECO:0000313" key="2">
    <source>
        <dbReference type="Proteomes" id="UP000294847"/>
    </source>
</evidence>
<organism evidence="1 2">
    <name type="scientific">Pyricularia oryzae</name>
    <name type="common">Rice blast fungus</name>
    <name type="synonym">Magnaporthe oryzae</name>
    <dbReference type="NCBI Taxonomy" id="318829"/>
    <lineage>
        <taxon>Eukaryota</taxon>
        <taxon>Fungi</taxon>
        <taxon>Dikarya</taxon>
        <taxon>Ascomycota</taxon>
        <taxon>Pezizomycotina</taxon>
        <taxon>Sordariomycetes</taxon>
        <taxon>Sordariomycetidae</taxon>
        <taxon>Magnaporthales</taxon>
        <taxon>Pyriculariaceae</taxon>
        <taxon>Pyricularia</taxon>
    </lineage>
</organism>
<dbReference type="Proteomes" id="UP000294847">
    <property type="component" value="Chromosome 7"/>
</dbReference>
<protein>
    <submittedName>
        <fullName evidence="1">Uncharacterized protein</fullName>
    </submittedName>
</protein>